<sequence>MAELVIEWQTDAVAVQNGEDRRADRKALIERIFRYIDGALGEAAPYMDLSGIEAGK</sequence>
<accession>A0ABQ5WE17</accession>
<keyword evidence="2" id="KW-1185">Reference proteome</keyword>
<name>A0ABQ5WE17_GLUJA</name>
<dbReference type="EMBL" id="BSNT01000010">
    <property type="protein sequence ID" value="GLQ58326.1"/>
    <property type="molecule type" value="Genomic_DNA"/>
</dbReference>
<evidence type="ECO:0000313" key="2">
    <source>
        <dbReference type="Proteomes" id="UP001156613"/>
    </source>
</evidence>
<proteinExistence type="predicted"/>
<protein>
    <submittedName>
        <fullName evidence="1">Uncharacterized protein</fullName>
    </submittedName>
</protein>
<reference evidence="2" key="1">
    <citation type="journal article" date="2019" name="Int. J. Syst. Evol. Microbiol.">
        <title>The Global Catalogue of Microorganisms (GCM) 10K type strain sequencing project: providing services to taxonomists for standard genome sequencing and annotation.</title>
        <authorList>
            <consortium name="The Broad Institute Genomics Platform"/>
            <consortium name="The Broad Institute Genome Sequencing Center for Infectious Disease"/>
            <person name="Wu L."/>
            <person name="Ma J."/>
        </authorList>
    </citation>
    <scope>NUCLEOTIDE SEQUENCE [LARGE SCALE GENOMIC DNA]</scope>
    <source>
        <strain evidence="2">NBRC 3271</strain>
    </source>
</reference>
<comment type="caution">
    <text evidence="1">The sequence shown here is derived from an EMBL/GenBank/DDBJ whole genome shotgun (WGS) entry which is preliminary data.</text>
</comment>
<organism evidence="1 2">
    <name type="scientific">Gluconobacter japonicus</name>
    <dbReference type="NCBI Taxonomy" id="376620"/>
    <lineage>
        <taxon>Bacteria</taxon>
        <taxon>Pseudomonadati</taxon>
        <taxon>Pseudomonadota</taxon>
        <taxon>Alphaproteobacteria</taxon>
        <taxon>Acetobacterales</taxon>
        <taxon>Acetobacteraceae</taxon>
        <taxon>Gluconobacter</taxon>
    </lineage>
</organism>
<evidence type="ECO:0000313" key="1">
    <source>
        <dbReference type="EMBL" id="GLQ58326.1"/>
    </source>
</evidence>
<gene>
    <name evidence="1" type="ORF">GCM10010937_01270</name>
</gene>
<dbReference type="Proteomes" id="UP001156613">
    <property type="component" value="Unassembled WGS sequence"/>
</dbReference>